<dbReference type="PANTHER" id="PTHR24394">
    <property type="entry name" value="ZINC FINGER PROTEIN"/>
    <property type="match status" value="1"/>
</dbReference>
<dbReference type="GO" id="GO:0005634">
    <property type="term" value="C:nucleus"/>
    <property type="evidence" value="ECO:0007669"/>
    <property type="project" value="TreeGrafter"/>
</dbReference>
<dbReference type="AlphaFoldDB" id="A0AAV8XDF6"/>
<feature type="region of interest" description="Disordered" evidence="6">
    <location>
        <begin position="14"/>
        <end position="46"/>
    </location>
</feature>
<evidence type="ECO:0000313" key="8">
    <source>
        <dbReference type="Proteomes" id="UP001162162"/>
    </source>
</evidence>
<keyword evidence="5" id="KW-0539">Nucleus</keyword>
<evidence type="ECO:0000313" key="7">
    <source>
        <dbReference type="EMBL" id="KAJ8936730.1"/>
    </source>
</evidence>
<keyword evidence="4" id="KW-0862">Zinc</keyword>
<dbReference type="GO" id="GO:0008270">
    <property type="term" value="F:zinc ion binding"/>
    <property type="evidence" value="ECO:0007669"/>
    <property type="project" value="UniProtKB-KW"/>
</dbReference>
<dbReference type="InterPro" id="IPR036236">
    <property type="entry name" value="Znf_C2H2_sf"/>
</dbReference>
<evidence type="ECO:0000256" key="3">
    <source>
        <dbReference type="ARBA" id="ARBA00022771"/>
    </source>
</evidence>
<organism evidence="7 8">
    <name type="scientific">Aromia moschata</name>
    <dbReference type="NCBI Taxonomy" id="1265417"/>
    <lineage>
        <taxon>Eukaryota</taxon>
        <taxon>Metazoa</taxon>
        <taxon>Ecdysozoa</taxon>
        <taxon>Arthropoda</taxon>
        <taxon>Hexapoda</taxon>
        <taxon>Insecta</taxon>
        <taxon>Pterygota</taxon>
        <taxon>Neoptera</taxon>
        <taxon>Endopterygota</taxon>
        <taxon>Coleoptera</taxon>
        <taxon>Polyphaga</taxon>
        <taxon>Cucujiformia</taxon>
        <taxon>Chrysomeloidea</taxon>
        <taxon>Cerambycidae</taxon>
        <taxon>Cerambycinae</taxon>
        <taxon>Callichromatini</taxon>
        <taxon>Aromia</taxon>
    </lineage>
</organism>
<dbReference type="Gene3D" id="3.30.160.60">
    <property type="entry name" value="Classic Zinc Finger"/>
    <property type="match status" value="1"/>
</dbReference>
<protein>
    <submittedName>
        <fullName evidence="7">Uncharacterized protein</fullName>
    </submittedName>
</protein>
<keyword evidence="1" id="KW-0479">Metal-binding</keyword>
<keyword evidence="2" id="KW-0677">Repeat</keyword>
<keyword evidence="8" id="KW-1185">Reference proteome</keyword>
<proteinExistence type="predicted"/>
<dbReference type="EMBL" id="JAPWTK010000718">
    <property type="protein sequence ID" value="KAJ8936730.1"/>
    <property type="molecule type" value="Genomic_DNA"/>
</dbReference>
<keyword evidence="3" id="KW-0863">Zinc-finger</keyword>
<reference evidence="7" key="1">
    <citation type="journal article" date="2023" name="Insect Mol. Biol.">
        <title>Genome sequencing provides insights into the evolution of gene families encoding plant cell wall-degrading enzymes in longhorned beetles.</title>
        <authorList>
            <person name="Shin N.R."/>
            <person name="Okamura Y."/>
            <person name="Kirsch R."/>
            <person name="Pauchet Y."/>
        </authorList>
    </citation>
    <scope>NUCLEOTIDE SEQUENCE</scope>
    <source>
        <strain evidence="7">AMC_N1</strain>
    </source>
</reference>
<dbReference type="SUPFAM" id="SSF57667">
    <property type="entry name" value="beta-beta-alpha zinc fingers"/>
    <property type="match status" value="1"/>
</dbReference>
<evidence type="ECO:0000256" key="4">
    <source>
        <dbReference type="ARBA" id="ARBA00022833"/>
    </source>
</evidence>
<evidence type="ECO:0000256" key="1">
    <source>
        <dbReference type="ARBA" id="ARBA00022723"/>
    </source>
</evidence>
<feature type="compositionally biased region" description="Basic and acidic residues" evidence="6">
    <location>
        <begin position="14"/>
        <end position="25"/>
    </location>
</feature>
<comment type="caution">
    <text evidence="7">The sequence shown here is derived from an EMBL/GenBank/DDBJ whole genome shotgun (WGS) entry which is preliminary data.</text>
</comment>
<evidence type="ECO:0000256" key="2">
    <source>
        <dbReference type="ARBA" id="ARBA00022737"/>
    </source>
</evidence>
<dbReference type="PANTHER" id="PTHR24394:SF29">
    <property type="entry name" value="MYONEURIN"/>
    <property type="match status" value="1"/>
</dbReference>
<sequence length="141" mass="16443">MSINNNNKIKDELNNHCSVDVKSESDSNESNNVENENVDDSSVIEGKEKKIIKKLKRKKSQITKNHNVSSKQDITCAFCNSTFESYMDYKIHRKKEADRRRKKHPCPICQKLISTYKLKDHINSHTKERPYQCEVCGEKKP</sequence>
<feature type="compositionally biased region" description="Low complexity" evidence="6">
    <location>
        <begin position="28"/>
        <end position="43"/>
    </location>
</feature>
<dbReference type="GO" id="GO:0000981">
    <property type="term" value="F:DNA-binding transcription factor activity, RNA polymerase II-specific"/>
    <property type="evidence" value="ECO:0007669"/>
    <property type="project" value="TreeGrafter"/>
</dbReference>
<evidence type="ECO:0000256" key="6">
    <source>
        <dbReference type="SAM" id="MobiDB-lite"/>
    </source>
</evidence>
<evidence type="ECO:0000256" key="5">
    <source>
        <dbReference type="ARBA" id="ARBA00023242"/>
    </source>
</evidence>
<accession>A0AAV8XDF6</accession>
<gene>
    <name evidence="7" type="ORF">NQ318_007090</name>
</gene>
<dbReference type="Proteomes" id="UP001162162">
    <property type="component" value="Unassembled WGS sequence"/>
</dbReference>
<name>A0AAV8XDF6_9CUCU</name>